<dbReference type="RefSeq" id="WP_147931023.1">
    <property type="nucleotide sequence ID" value="NZ_VOXD01000017.1"/>
</dbReference>
<dbReference type="Proteomes" id="UP000321907">
    <property type="component" value="Unassembled WGS sequence"/>
</dbReference>
<proteinExistence type="predicted"/>
<dbReference type="OrthoDB" id="713689at2"/>
<gene>
    <name evidence="1" type="ORF">FUA23_12175</name>
</gene>
<evidence type="ECO:0000313" key="1">
    <source>
        <dbReference type="EMBL" id="TXF89037.1"/>
    </source>
</evidence>
<keyword evidence="2" id="KW-1185">Reference proteome</keyword>
<protein>
    <submittedName>
        <fullName evidence="1">Type 1 periplasmic binding fold superfamily protein</fullName>
    </submittedName>
</protein>
<evidence type="ECO:0000313" key="2">
    <source>
        <dbReference type="Proteomes" id="UP000321907"/>
    </source>
</evidence>
<sequence>MTNKVNYLLFAFVLIIFANGCSDDDDPIIENEEEVITRVTWTLTPTDAANETVAFSFVDADGDGGNAPVITSTGTMAANATYDAVVSFANEDEEIDPEIMEEDEEHQVFYPVSSGLNLTLSYEDMDSDGNPIGLLTSVSTGDASTGSVQVILRHEPAKGSAATIDNPDAAGGETDVEVTFDVSIQ</sequence>
<organism evidence="1 2">
    <name type="scientific">Neolewinella aurantiaca</name>
    <dbReference type="NCBI Taxonomy" id="2602767"/>
    <lineage>
        <taxon>Bacteria</taxon>
        <taxon>Pseudomonadati</taxon>
        <taxon>Bacteroidota</taxon>
        <taxon>Saprospiria</taxon>
        <taxon>Saprospirales</taxon>
        <taxon>Lewinellaceae</taxon>
        <taxon>Neolewinella</taxon>
    </lineage>
</organism>
<name>A0A5C7FE88_9BACT</name>
<reference evidence="1 2" key="1">
    <citation type="submission" date="2019-08" db="EMBL/GenBank/DDBJ databases">
        <title>Lewinella sp. strain SSH13 Genome sequencing and assembly.</title>
        <authorList>
            <person name="Kim I."/>
        </authorList>
    </citation>
    <scope>NUCLEOTIDE SEQUENCE [LARGE SCALE GENOMIC DNA]</scope>
    <source>
        <strain evidence="1 2">SSH13</strain>
    </source>
</reference>
<dbReference type="AlphaFoldDB" id="A0A5C7FE88"/>
<comment type="caution">
    <text evidence="1">The sequence shown here is derived from an EMBL/GenBank/DDBJ whole genome shotgun (WGS) entry which is preliminary data.</text>
</comment>
<accession>A0A5C7FE88</accession>
<dbReference type="EMBL" id="VOXD01000017">
    <property type="protein sequence ID" value="TXF89037.1"/>
    <property type="molecule type" value="Genomic_DNA"/>
</dbReference>